<dbReference type="InterPro" id="IPR058600">
    <property type="entry name" value="YhjD-like"/>
</dbReference>
<keyword evidence="2" id="KW-1185">Reference proteome</keyword>
<organism evidence="1 2">
    <name type="scientific">Paenibacillus farraposensis</name>
    <dbReference type="NCBI Taxonomy" id="2807095"/>
    <lineage>
        <taxon>Bacteria</taxon>
        <taxon>Bacillati</taxon>
        <taxon>Bacillota</taxon>
        <taxon>Bacilli</taxon>
        <taxon>Bacillales</taxon>
        <taxon>Paenibacillaceae</taxon>
        <taxon>Paenibacillus</taxon>
    </lineage>
</organism>
<dbReference type="EMBL" id="JBHTNZ010000066">
    <property type="protein sequence ID" value="MFD1464093.1"/>
    <property type="molecule type" value="Genomic_DNA"/>
</dbReference>
<protein>
    <submittedName>
        <fullName evidence="1">Uncharacterized protein</fullName>
    </submittedName>
</protein>
<reference evidence="2" key="1">
    <citation type="journal article" date="2019" name="Int. J. Syst. Evol. Microbiol.">
        <title>The Global Catalogue of Microorganisms (GCM) 10K type strain sequencing project: providing services to taxonomists for standard genome sequencing and annotation.</title>
        <authorList>
            <consortium name="The Broad Institute Genomics Platform"/>
            <consortium name="The Broad Institute Genome Sequencing Center for Infectious Disease"/>
            <person name="Wu L."/>
            <person name="Ma J."/>
        </authorList>
    </citation>
    <scope>NUCLEOTIDE SEQUENCE [LARGE SCALE GENOMIC DNA]</scope>
    <source>
        <strain evidence="2">CCM 9147</strain>
    </source>
</reference>
<dbReference type="Pfam" id="PF26325">
    <property type="entry name" value="YhjD"/>
    <property type="match status" value="1"/>
</dbReference>
<dbReference type="Proteomes" id="UP001597340">
    <property type="component" value="Unassembled WGS sequence"/>
</dbReference>
<evidence type="ECO:0000313" key="2">
    <source>
        <dbReference type="Proteomes" id="UP001597340"/>
    </source>
</evidence>
<accession>A0ABW4DJJ1</accession>
<evidence type="ECO:0000313" key="1">
    <source>
        <dbReference type="EMBL" id="MFD1464093.1"/>
    </source>
</evidence>
<comment type="caution">
    <text evidence="1">The sequence shown here is derived from an EMBL/GenBank/DDBJ whole genome shotgun (WGS) entry which is preliminary data.</text>
</comment>
<gene>
    <name evidence="1" type="ORF">ACFQ5D_22695</name>
</gene>
<proteinExistence type="predicted"/>
<sequence>MQTDSVEDLRIVIEYVELPFLLTILELNIKKIKESNFKLGNLFELHLRTM</sequence>
<name>A0ABW4DJJ1_9BACL</name>